<sequence length="81" mass="8960">MDERKAELEERFALGDLTAVQAGFLGYAAFYTWFVLTGEDERAAEALTAAALYFFTDPKGAETLSRRLAVLRSLTFGMTAK</sequence>
<dbReference type="AlphaFoldDB" id="A0A6M3LDW8"/>
<protein>
    <submittedName>
        <fullName evidence="3">Uncharacterized protein</fullName>
    </submittedName>
</protein>
<gene>
    <name evidence="2" type="ORF">MM415A02707_0010</name>
    <name evidence="3" type="ORF">MM415B04227_0007</name>
</gene>
<evidence type="ECO:0000256" key="1">
    <source>
        <dbReference type="SAM" id="Phobius"/>
    </source>
</evidence>
<name>A0A6M3LDW8_9ZZZZ</name>
<keyword evidence="1" id="KW-0472">Membrane</keyword>
<keyword evidence="1" id="KW-0812">Transmembrane</keyword>
<evidence type="ECO:0000313" key="3">
    <source>
        <dbReference type="EMBL" id="QJA93427.1"/>
    </source>
</evidence>
<keyword evidence="1" id="KW-1133">Transmembrane helix</keyword>
<accession>A0A6M3LDW8</accession>
<reference evidence="3" key="1">
    <citation type="submission" date="2020-03" db="EMBL/GenBank/DDBJ databases">
        <title>The deep terrestrial virosphere.</title>
        <authorList>
            <person name="Holmfeldt K."/>
            <person name="Nilsson E."/>
            <person name="Simone D."/>
            <person name="Lopez-Fernandez M."/>
            <person name="Wu X."/>
            <person name="de Brujin I."/>
            <person name="Lundin D."/>
            <person name="Andersson A."/>
            <person name="Bertilsson S."/>
            <person name="Dopson M."/>
        </authorList>
    </citation>
    <scope>NUCLEOTIDE SEQUENCE</scope>
    <source>
        <strain evidence="2">MM415A02707</strain>
        <strain evidence="3">MM415B04227</strain>
    </source>
</reference>
<dbReference type="EMBL" id="MT141963">
    <property type="protein sequence ID" value="QJA72588.1"/>
    <property type="molecule type" value="Genomic_DNA"/>
</dbReference>
<organism evidence="3">
    <name type="scientific">viral metagenome</name>
    <dbReference type="NCBI Taxonomy" id="1070528"/>
    <lineage>
        <taxon>unclassified sequences</taxon>
        <taxon>metagenomes</taxon>
        <taxon>organismal metagenomes</taxon>
    </lineage>
</organism>
<dbReference type="EMBL" id="MT143148">
    <property type="protein sequence ID" value="QJA93427.1"/>
    <property type="molecule type" value="Genomic_DNA"/>
</dbReference>
<feature type="transmembrane region" description="Helical" evidence="1">
    <location>
        <begin position="12"/>
        <end position="34"/>
    </location>
</feature>
<proteinExistence type="predicted"/>
<evidence type="ECO:0000313" key="2">
    <source>
        <dbReference type="EMBL" id="QJA72588.1"/>
    </source>
</evidence>